<evidence type="ECO:0000313" key="3">
    <source>
        <dbReference type="Proteomes" id="UP001152872"/>
    </source>
</evidence>
<dbReference type="AlphaFoldDB" id="A0A9X4M3D9"/>
<comment type="caution">
    <text evidence="2">The sequence shown here is derived from an EMBL/GenBank/DDBJ whole genome shotgun (WGS) entry which is preliminary data.</text>
</comment>
<gene>
    <name evidence="2" type="ORF">FEV09_00255</name>
</gene>
<reference evidence="2" key="1">
    <citation type="submission" date="2019-05" db="EMBL/GenBank/DDBJ databases">
        <title>Whole genome sequencing of Pseudanabaena catenata USMAC16.</title>
        <authorList>
            <person name="Khan Z."/>
            <person name="Omar W.M."/>
            <person name="Convey P."/>
            <person name="Merican F."/>
            <person name="Najimudin N."/>
        </authorList>
    </citation>
    <scope>NUCLEOTIDE SEQUENCE</scope>
    <source>
        <strain evidence="2">USMAC16</strain>
    </source>
</reference>
<feature type="chain" id="PRO_5040967932" evidence="1">
    <location>
        <begin position="21"/>
        <end position="424"/>
    </location>
</feature>
<dbReference type="EMBL" id="VBTY01000001">
    <property type="protein sequence ID" value="MDG3492983.1"/>
    <property type="molecule type" value="Genomic_DNA"/>
</dbReference>
<dbReference type="RefSeq" id="WP_009625009.1">
    <property type="nucleotide sequence ID" value="NZ_VBTY01000001.1"/>
</dbReference>
<sequence>MLYKRIVQITALAISSGAIAIFNPDFATAQSLPMSTQPIGNTQSVMIPDFTRISFENLPKIQVTAQLQQQLSQLLSPNALTNLVIGSYVSPDRYLTVGSLQSLGLEQMSLQAIASRAGVSLGNVSLGQLGELTSQQTINSLLQSLPDLRDRSLSQVQPILALVTQKSGSANLNRLSGEISDMTVGQLVNTFPDLGNLSLGSLGDRLNSYSLESIVGFSQLPLGNIQGASSVVLSDLNATGLGKLSLSQFPNAPSLLPNVRFGMVDIALGNREKNRINPISGGVTEAGFQAVGCDGNTDCPHIEVTDFAGGYYTGKQWMTASQQVPDGYGFLGSLFGNRGPAGNHPFGDAFRVTIESLDEASGTITLGLRFRWCQRSWFVDLGCTPYITPPLPLVVLQEKSAIPYAVPNNATANTPISTSKPFSK</sequence>
<dbReference type="Proteomes" id="UP001152872">
    <property type="component" value="Unassembled WGS sequence"/>
</dbReference>
<evidence type="ECO:0000313" key="2">
    <source>
        <dbReference type="EMBL" id="MDG3492983.1"/>
    </source>
</evidence>
<organism evidence="2 3">
    <name type="scientific">Pseudanabaena catenata USMAC16</name>
    <dbReference type="NCBI Taxonomy" id="1855837"/>
    <lineage>
        <taxon>Bacteria</taxon>
        <taxon>Bacillati</taxon>
        <taxon>Cyanobacteriota</taxon>
        <taxon>Cyanophyceae</taxon>
        <taxon>Pseudanabaenales</taxon>
        <taxon>Pseudanabaenaceae</taxon>
        <taxon>Pseudanabaena</taxon>
    </lineage>
</organism>
<proteinExistence type="predicted"/>
<feature type="signal peptide" evidence="1">
    <location>
        <begin position="1"/>
        <end position="20"/>
    </location>
</feature>
<evidence type="ECO:0000256" key="1">
    <source>
        <dbReference type="SAM" id="SignalP"/>
    </source>
</evidence>
<name>A0A9X4M3D9_9CYAN</name>
<protein>
    <submittedName>
        <fullName evidence="2">Uncharacterized protein</fullName>
    </submittedName>
</protein>
<keyword evidence="1" id="KW-0732">Signal</keyword>
<accession>A0A9X4M3D9</accession>
<keyword evidence="3" id="KW-1185">Reference proteome</keyword>